<dbReference type="OrthoDB" id="10353729at2759"/>
<dbReference type="EMBL" id="MU167348">
    <property type="protein sequence ID" value="KAG0142437.1"/>
    <property type="molecule type" value="Genomic_DNA"/>
</dbReference>
<dbReference type="Proteomes" id="UP000886653">
    <property type="component" value="Unassembled WGS sequence"/>
</dbReference>
<feature type="region of interest" description="Disordered" evidence="1">
    <location>
        <begin position="155"/>
        <end position="177"/>
    </location>
</feature>
<reference evidence="2" key="1">
    <citation type="submission" date="2013-11" db="EMBL/GenBank/DDBJ databases">
        <title>Genome sequence of the fusiform rust pathogen reveals effectors for host alternation and coevolution with pine.</title>
        <authorList>
            <consortium name="DOE Joint Genome Institute"/>
            <person name="Smith K."/>
            <person name="Pendleton A."/>
            <person name="Kubisiak T."/>
            <person name="Anderson C."/>
            <person name="Salamov A."/>
            <person name="Aerts A."/>
            <person name="Riley R."/>
            <person name="Clum A."/>
            <person name="Lindquist E."/>
            <person name="Ence D."/>
            <person name="Campbell M."/>
            <person name="Kronenberg Z."/>
            <person name="Feau N."/>
            <person name="Dhillon B."/>
            <person name="Hamelin R."/>
            <person name="Burleigh J."/>
            <person name="Smith J."/>
            <person name="Yandell M."/>
            <person name="Nelson C."/>
            <person name="Grigoriev I."/>
            <person name="Davis J."/>
        </authorList>
    </citation>
    <scope>NUCLEOTIDE SEQUENCE</scope>
    <source>
        <strain evidence="2">G11</strain>
    </source>
</reference>
<feature type="compositionally biased region" description="Low complexity" evidence="1">
    <location>
        <begin position="168"/>
        <end position="177"/>
    </location>
</feature>
<sequence>MSDYFSSRHSSVRRKISTGTLRTKVESSSTKAINWVGHQIRKVRRGSKSDDSSDLWGTSTEIYAETWNLNGNWNITPSSSTRFGSADSNVVLARLSSKTTTQRKRKQDKFSFHRMIEPVELYDRPWSGEFRDPFDGQSFETFTPDSRLNVIKSEIGPTEKLSSESDQSSNKTSTKINTSLGSEWRQRYFASPMNFLSKPHSSTNHPKTSSRRTSTATIRSWFRRPTGASTHKPGHVHRPLRTDHPCVAYQPHHNNTSFSAGFWGPQPLITHLQLNPSSDLTMHKSTTFGMRRFQLAPRPLTQPTHLPRNRYRVWLMENDGRPFLGKLTFRQIPPPSQPKLECLRLPRICTHAFQKPKPRTRLFLRNPESNVVPNGLLNLIQRASDRTKREQCTVYMQYTLLAFLLPMKPPAWGLPDWCLVRLPPAPHQGGRSWDAPKSLSAERYTGCERECAKGNAPGPALGLNTRSAHRVWPMCDPDGHRNTLVGWSPGFKPSKRSRHGVGLNPVVYF</sequence>
<evidence type="ECO:0000256" key="1">
    <source>
        <dbReference type="SAM" id="MobiDB-lite"/>
    </source>
</evidence>
<feature type="region of interest" description="Disordered" evidence="1">
    <location>
        <begin position="196"/>
        <end position="216"/>
    </location>
</feature>
<dbReference type="AlphaFoldDB" id="A0A9P6NB98"/>
<protein>
    <submittedName>
        <fullName evidence="2">Uncharacterized protein</fullName>
    </submittedName>
</protein>
<keyword evidence="3" id="KW-1185">Reference proteome</keyword>
<gene>
    <name evidence="2" type="ORF">CROQUDRAFT_97516</name>
</gene>
<comment type="caution">
    <text evidence="2">The sequence shown here is derived from an EMBL/GenBank/DDBJ whole genome shotgun (WGS) entry which is preliminary data.</text>
</comment>
<proteinExistence type="predicted"/>
<accession>A0A9P6NB98</accession>
<name>A0A9P6NB98_9BASI</name>
<organism evidence="2 3">
    <name type="scientific">Cronartium quercuum f. sp. fusiforme G11</name>
    <dbReference type="NCBI Taxonomy" id="708437"/>
    <lineage>
        <taxon>Eukaryota</taxon>
        <taxon>Fungi</taxon>
        <taxon>Dikarya</taxon>
        <taxon>Basidiomycota</taxon>
        <taxon>Pucciniomycotina</taxon>
        <taxon>Pucciniomycetes</taxon>
        <taxon>Pucciniales</taxon>
        <taxon>Coleosporiaceae</taxon>
        <taxon>Cronartium</taxon>
    </lineage>
</organism>
<evidence type="ECO:0000313" key="2">
    <source>
        <dbReference type="EMBL" id="KAG0142437.1"/>
    </source>
</evidence>
<evidence type="ECO:0000313" key="3">
    <source>
        <dbReference type="Proteomes" id="UP000886653"/>
    </source>
</evidence>